<dbReference type="EMBL" id="CP171844">
    <property type="protein sequence ID" value="XKQ40148.1"/>
    <property type="molecule type" value="Genomic_DNA"/>
</dbReference>
<protein>
    <submittedName>
        <fullName evidence="1">Uncharacterized protein</fullName>
    </submittedName>
</protein>
<evidence type="ECO:0000313" key="2">
    <source>
        <dbReference type="Proteomes" id="UP000076193"/>
    </source>
</evidence>
<evidence type="ECO:0000313" key="1">
    <source>
        <dbReference type="EMBL" id="XKQ40148.1"/>
    </source>
</evidence>
<accession>A0ACD5F482</accession>
<reference evidence="1" key="1">
    <citation type="submission" date="2024-10" db="EMBL/GenBank/DDBJ databases">
        <title>Strain of Rhizobium-related bacteria isolated fromm roots of Vavilovia formosa.</title>
        <authorList>
            <person name="Kimeklis A."/>
            <person name="Afonin A."/>
        </authorList>
    </citation>
    <scope>NUCLEOTIDE SEQUENCE</scope>
    <source>
        <strain evidence="1">Vaf12</strain>
    </source>
</reference>
<dbReference type="Proteomes" id="UP000076193">
    <property type="component" value="Chromosome"/>
</dbReference>
<name>A0ACD5F482_RHILE</name>
<sequence length="290" mass="31577">MKPMNQSAGEALAIELPSMSRRKLLLGMSAASAAAAVAIAPDAHGAAVGQGSSGDQAENPDLIVAYQKFNDACAQLEEARNSLEWLADEWRHHWPLAPEELLHGANAQDGRGTMPAERDIVGRFLIRDTSELTKRLAPKFRRETQNTCFAICTASEERKLLERWKRSTPIGRTEKALARNRGYRVKAIRECELRIRLADQYEAETTRLRQVSGADAARLRVRDADIRLQKAADEVSKCQACTVAGLAMKADALTVTAGALMKITKSDESPLGQIARFIESVAEVAGGAPA</sequence>
<organism evidence="1 2">
    <name type="scientific">Rhizobium leguminosarum</name>
    <dbReference type="NCBI Taxonomy" id="384"/>
    <lineage>
        <taxon>Bacteria</taxon>
        <taxon>Pseudomonadati</taxon>
        <taxon>Pseudomonadota</taxon>
        <taxon>Alphaproteobacteria</taxon>
        <taxon>Hyphomicrobiales</taxon>
        <taxon>Rhizobiaceae</taxon>
        <taxon>Rhizobium/Agrobacterium group</taxon>
        <taxon>Rhizobium</taxon>
    </lineage>
</organism>
<proteinExistence type="predicted"/>
<gene>
    <name evidence="1" type="ORF">A4A59_024195</name>
</gene>